<feature type="compositionally biased region" description="Basic residues" evidence="8">
    <location>
        <begin position="709"/>
        <end position="722"/>
    </location>
</feature>
<evidence type="ECO:0000256" key="7">
    <source>
        <dbReference type="ARBA" id="ARBA00029496"/>
    </source>
</evidence>
<keyword evidence="10" id="KW-1185">Reference proteome</keyword>
<feature type="region of interest" description="Disordered" evidence="8">
    <location>
        <begin position="60"/>
        <end position="146"/>
    </location>
</feature>
<evidence type="ECO:0000256" key="3">
    <source>
        <dbReference type="ARBA" id="ARBA00022763"/>
    </source>
</evidence>
<sequence>MASADRALLQSSSPQLPSPSTFIRPPRSGFATAASLWKQQQDGAAGAAVAAGSRPAGEFLAETAGPAAKKTTGKLKRPKKAVAPPPTEGEPTTGEYVGTRPGRKTEKGRPRKRLPKSEAIIINSDEPEHSAYFAPPRAASDLPPADTVPSRVLEAAEKTAPASRRRLSWTPAKNTVTYALPDERPFTADTAISVPSPTPRVPLSELLGNFNYTNNVSTTSPPPDRAPTGEATTKRRRIELTDTSTVSVVARKTVKKMPAATEMQPPKPAKRSKSPRKKPQTITALATAAYQPLKEPDPEQSTVSEFFASRKEDAPPPHIITEQPAAETAKPKKPRKPRAKKVTEDGTATPTTAKKPVRARNTKMKLNEAKYLPPLYSPEKANAQLQHQAFLFGTSSQLATDESPTFIREIQLAIRESELAPASQAAVSPAKKSSAKVPTAPHGTCLSVEQAEKELWCSAARDFKGGLLRDKSGLPSGRGLRKQNEAVDSQPKPVCRPLAASTAVNLAEMPPPPTKPERAEQPRAPSGCDSFIHIEETTKDKPNVAEAPVAATEPDSFIDIEKTSKNPPKMAKTTMAPTKPDSFVNMDEISDSESPATPSPPRRRASAPPSPVQPLPLVIAGISSEQHYQALTALPATGAALKSTDAQWPIVLKHLFPRITAAVKAAPRSTDPSKPPSWHEKILLYDPIVLEDFTAHLNTHRDLRISVQRTKRKAPAKGRKKKDAPGEPAGPEVETVEEELQAWMVQKWCEEMSVCCLWKGGLRGGVRAQY</sequence>
<dbReference type="EMBL" id="JAVFHQ010000033">
    <property type="protein sequence ID" value="KAK4543313.1"/>
    <property type="molecule type" value="Genomic_DNA"/>
</dbReference>
<evidence type="ECO:0000256" key="6">
    <source>
        <dbReference type="ARBA" id="ARBA00023242"/>
    </source>
</evidence>
<evidence type="ECO:0000256" key="4">
    <source>
        <dbReference type="ARBA" id="ARBA00023172"/>
    </source>
</evidence>
<evidence type="ECO:0000256" key="5">
    <source>
        <dbReference type="ARBA" id="ARBA00023204"/>
    </source>
</evidence>
<gene>
    <name evidence="9" type="ORF">LTR36_005672</name>
</gene>
<reference evidence="9 10" key="1">
    <citation type="submission" date="2021-11" db="EMBL/GenBank/DDBJ databases">
        <title>Black yeast isolated from Biological Soil Crust.</title>
        <authorList>
            <person name="Kurbessoian T."/>
        </authorList>
    </citation>
    <scope>NUCLEOTIDE SEQUENCE [LARGE SCALE GENOMIC DNA]</scope>
    <source>
        <strain evidence="9 10">CCFEE 5522</strain>
    </source>
</reference>
<feature type="compositionally biased region" description="Basic residues" evidence="8">
    <location>
        <begin position="71"/>
        <end position="80"/>
    </location>
</feature>
<dbReference type="GO" id="GO:0006310">
    <property type="term" value="P:DNA recombination"/>
    <property type="evidence" value="ECO:0007669"/>
    <property type="project" value="UniProtKB-KW"/>
</dbReference>
<accession>A0AAV9JDF2</accession>
<dbReference type="GO" id="GO:0006281">
    <property type="term" value="P:DNA repair"/>
    <property type="evidence" value="ECO:0007669"/>
    <property type="project" value="UniProtKB-KW"/>
</dbReference>
<protein>
    <recommendedName>
        <fullName evidence="7">Structure-specific endonuclease subunit SLX4</fullName>
    </recommendedName>
</protein>
<evidence type="ECO:0000256" key="8">
    <source>
        <dbReference type="SAM" id="MobiDB-lite"/>
    </source>
</evidence>
<feature type="region of interest" description="Disordered" evidence="8">
    <location>
        <begin position="419"/>
        <end position="441"/>
    </location>
</feature>
<evidence type="ECO:0000256" key="1">
    <source>
        <dbReference type="ARBA" id="ARBA00004123"/>
    </source>
</evidence>
<feature type="region of interest" description="Disordered" evidence="8">
    <location>
        <begin position="706"/>
        <end position="734"/>
    </location>
</feature>
<feature type="compositionally biased region" description="Basic residues" evidence="8">
    <location>
        <begin position="331"/>
        <end position="340"/>
    </location>
</feature>
<dbReference type="InterPro" id="IPR018574">
    <property type="entry name" value="Structure-sp_endonuc_su_Slx4"/>
</dbReference>
<dbReference type="GO" id="GO:0006260">
    <property type="term" value="P:DNA replication"/>
    <property type="evidence" value="ECO:0007669"/>
    <property type="project" value="InterPro"/>
</dbReference>
<keyword evidence="4" id="KW-0233">DNA recombination</keyword>
<comment type="similarity">
    <text evidence="2">Belongs to the SLX4 family.</text>
</comment>
<feature type="compositionally biased region" description="Basic residues" evidence="8">
    <location>
        <begin position="268"/>
        <end position="279"/>
    </location>
</feature>
<comment type="caution">
    <text evidence="9">The sequence shown here is derived from an EMBL/GenBank/DDBJ whole genome shotgun (WGS) entry which is preliminary data.</text>
</comment>
<dbReference type="Pfam" id="PF09494">
    <property type="entry name" value="Slx4"/>
    <property type="match status" value="1"/>
</dbReference>
<feature type="region of interest" description="Disordered" evidence="8">
    <location>
        <begin position="309"/>
        <end position="361"/>
    </location>
</feature>
<feature type="region of interest" description="Disordered" evidence="8">
    <location>
        <begin position="214"/>
        <end position="236"/>
    </location>
</feature>
<feature type="region of interest" description="Disordered" evidence="8">
    <location>
        <begin position="560"/>
        <end position="612"/>
    </location>
</feature>
<feature type="compositionally biased region" description="Low complexity" evidence="8">
    <location>
        <begin position="8"/>
        <end position="20"/>
    </location>
</feature>
<comment type="subcellular location">
    <subcellularLocation>
        <location evidence="1">Nucleus</location>
    </subcellularLocation>
</comment>
<dbReference type="AlphaFoldDB" id="A0AAV9JDF2"/>
<keyword evidence="6" id="KW-0539">Nucleus</keyword>
<feature type="region of interest" description="Disordered" evidence="8">
    <location>
        <begin position="467"/>
        <end position="525"/>
    </location>
</feature>
<name>A0AAV9JDF2_9PEZI</name>
<keyword evidence="5" id="KW-0234">DNA repair</keyword>
<evidence type="ECO:0000313" key="10">
    <source>
        <dbReference type="Proteomes" id="UP001324427"/>
    </source>
</evidence>
<evidence type="ECO:0000256" key="2">
    <source>
        <dbReference type="ARBA" id="ARBA00006661"/>
    </source>
</evidence>
<organism evidence="9 10">
    <name type="scientific">Oleoguttula mirabilis</name>
    <dbReference type="NCBI Taxonomy" id="1507867"/>
    <lineage>
        <taxon>Eukaryota</taxon>
        <taxon>Fungi</taxon>
        <taxon>Dikarya</taxon>
        <taxon>Ascomycota</taxon>
        <taxon>Pezizomycotina</taxon>
        <taxon>Dothideomycetes</taxon>
        <taxon>Dothideomycetidae</taxon>
        <taxon>Mycosphaerellales</taxon>
        <taxon>Teratosphaeriaceae</taxon>
        <taxon>Oleoguttula</taxon>
    </lineage>
</organism>
<dbReference type="GO" id="GO:0033557">
    <property type="term" value="C:Slx1-Slx4 complex"/>
    <property type="evidence" value="ECO:0007669"/>
    <property type="project" value="InterPro"/>
</dbReference>
<proteinExistence type="inferred from homology"/>
<feature type="region of interest" description="Disordered" evidence="8">
    <location>
        <begin position="1"/>
        <end position="27"/>
    </location>
</feature>
<feature type="compositionally biased region" description="Low complexity" evidence="8">
    <location>
        <begin position="420"/>
        <end position="441"/>
    </location>
</feature>
<keyword evidence="3" id="KW-0227">DNA damage</keyword>
<evidence type="ECO:0000313" key="9">
    <source>
        <dbReference type="EMBL" id="KAK4543313.1"/>
    </source>
</evidence>
<feature type="region of interest" description="Disordered" evidence="8">
    <location>
        <begin position="255"/>
        <end position="281"/>
    </location>
</feature>
<dbReference type="Proteomes" id="UP001324427">
    <property type="component" value="Unassembled WGS sequence"/>
</dbReference>